<evidence type="ECO:0000256" key="1">
    <source>
        <dbReference type="ARBA" id="ARBA00022485"/>
    </source>
</evidence>
<dbReference type="Pfam" id="PF13183">
    <property type="entry name" value="Fer4_8"/>
    <property type="match status" value="1"/>
</dbReference>
<comment type="function">
    <text evidence="6">Component of a complex that catalyzes the oxidation of glycolate to glyoxylate.</text>
</comment>
<dbReference type="AlphaFoldDB" id="A0AAI9IBP2"/>
<dbReference type="PROSITE" id="PS00198">
    <property type="entry name" value="4FE4S_FER_1"/>
    <property type="match status" value="1"/>
</dbReference>
<dbReference type="SUPFAM" id="SSF54862">
    <property type="entry name" value="4Fe-4S ferredoxins"/>
    <property type="match status" value="1"/>
</dbReference>
<evidence type="ECO:0000313" key="8">
    <source>
        <dbReference type="EMBL" id="EOA03091.1"/>
    </source>
</evidence>
<evidence type="ECO:0000256" key="5">
    <source>
        <dbReference type="ARBA" id="ARBA00023014"/>
    </source>
</evidence>
<dbReference type="InterPro" id="IPR012257">
    <property type="entry name" value="Glc_ox_4Fe-4S"/>
</dbReference>
<dbReference type="InterPro" id="IPR017896">
    <property type="entry name" value="4Fe4S_Fe-S-bd"/>
</dbReference>
<dbReference type="NCBIfam" id="NF008434">
    <property type="entry name" value="PRK11274.1"/>
    <property type="match status" value="1"/>
</dbReference>
<dbReference type="PROSITE" id="PS51379">
    <property type="entry name" value="4FE4S_FER_2"/>
    <property type="match status" value="2"/>
</dbReference>
<dbReference type="GO" id="GO:0019154">
    <property type="term" value="F:glycolate dehydrogenase activity"/>
    <property type="evidence" value="ECO:0007669"/>
    <property type="project" value="UniProtKB-EC"/>
</dbReference>
<keyword evidence="4 6" id="KW-0408">Iron</keyword>
<dbReference type="PANTHER" id="PTHR32479:SF17">
    <property type="entry name" value="GLYCOLATE OXIDASE IRON-SULFUR SUBUNIT"/>
    <property type="match status" value="1"/>
</dbReference>
<accession>A0AAI9IBP2</accession>
<dbReference type="Pfam" id="PF02754">
    <property type="entry name" value="CCG"/>
    <property type="match status" value="2"/>
</dbReference>
<feature type="domain" description="4Fe-4S ferredoxin-type" evidence="7">
    <location>
        <begin position="65"/>
        <end position="89"/>
    </location>
</feature>
<dbReference type="GO" id="GO:0051539">
    <property type="term" value="F:4 iron, 4 sulfur cluster binding"/>
    <property type="evidence" value="ECO:0007669"/>
    <property type="project" value="UniProtKB-UniRule"/>
</dbReference>
<feature type="domain" description="4Fe-4S ferredoxin-type" evidence="7">
    <location>
        <begin position="16"/>
        <end position="46"/>
    </location>
</feature>
<keyword evidence="1 6" id="KW-0004">4Fe-4S</keyword>
<dbReference type="InterPro" id="IPR009051">
    <property type="entry name" value="Helical_ferredxn"/>
</dbReference>
<dbReference type="InterPro" id="IPR004017">
    <property type="entry name" value="Cys_rich_dom"/>
</dbReference>
<dbReference type="RefSeq" id="WP_006464791.1">
    <property type="nucleotide sequence ID" value="NZ_AEEC02000033.1"/>
</dbReference>
<comment type="cofactor">
    <cofactor evidence="6">
        <name>[4Fe-4S] cluster</name>
        <dbReference type="ChEBI" id="CHEBI:49883"/>
    </cofactor>
    <text evidence="6">Binds 2 [4Fe-4S] clusters.</text>
</comment>
<dbReference type="Gene3D" id="1.10.1060.10">
    <property type="entry name" value="Alpha-helical ferredoxin"/>
    <property type="match status" value="1"/>
</dbReference>
<keyword evidence="5 6" id="KW-0411">Iron-sulfur</keyword>
<dbReference type="EMBL" id="AEEC02000033">
    <property type="protein sequence ID" value="EOA03091.1"/>
    <property type="molecule type" value="Genomic_DNA"/>
</dbReference>
<keyword evidence="2 6" id="KW-0479">Metal-binding</keyword>
<dbReference type="Proteomes" id="UP000006772">
    <property type="component" value="Unassembled WGS sequence"/>
</dbReference>
<dbReference type="PIRSF" id="PIRSF000139">
    <property type="entry name" value="Glc_ox_4Fe-4S"/>
    <property type="match status" value="1"/>
</dbReference>
<gene>
    <name evidence="8" type="primary">glcF</name>
    <name evidence="8" type="ORF">HFRIS_019178</name>
</gene>
<organism evidence="8 9">
    <name type="scientific">Herbaspirillum frisingense GSF30</name>
    <dbReference type="NCBI Taxonomy" id="864073"/>
    <lineage>
        <taxon>Bacteria</taxon>
        <taxon>Pseudomonadati</taxon>
        <taxon>Pseudomonadota</taxon>
        <taxon>Betaproteobacteria</taxon>
        <taxon>Burkholderiales</taxon>
        <taxon>Oxalobacteraceae</taxon>
        <taxon>Herbaspirillum</taxon>
    </lineage>
</organism>
<dbReference type="GO" id="GO:0046872">
    <property type="term" value="F:metal ion binding"/>
    <property type="evidence" value="ECO:0007669"/>
    <property type="project" value="UniProtKB-UniRule"/>
</dbReference>
<dbReference type="PANTHER" id="PTHR32479">
    <property type="entry name" value="GLYCOLATE OXIDASE IRON-SULFUR SUBUNIT"/>
    <property type="match status" value="1"/>
</dbReference>
<evidence type="ECO:0000256" key="2">
    <source>
        <dbReference type="ARBA" id="ARBA00022723"/>
    </source>
</evidence>
<comment type="catalytic activity">
    <reaction evidence="6">
        <text>(R)-lactate + A = pyruvate + AH2</text>
        <dbReference type="Rhea" id="RHEA:15089"/>
        <dbReference type="ChEBI" id="CHEBI:13193"/>
        <dbReference type="ChEBI" id="CHEBI:15361"/>
        <dbReference type="ChEBI" id="CHEBI:16004"/>
        <dbReference type="ChEBI" id="CHEBI:17499"/>
    </reaction>
</comment>
<reference evidence="8 9" key="1">
    <citation type="journal article" date="2013" name="Front. Microbiol.">
        <title>The genome of the endophytic bacterium H. frisingense GSF30(T) identifies diverse strategies in the Herbaspirillum genus to interact with plants.</title>
        <authorList>
            <person name="Straub D."/>
            <person name="Rothballer M."/>
            <person name="Hartmann A."/>
            <person name="Ludewig U."/>
        </authorList>
    </citation>
    <scope>NUCLEOTIDE SEQUENCE [LARGE SCALE GENOMIC DNA]</scope>
    <source>
        <strain evidence="8 9">GSF30</strain>
    </source>
</reference>
<evidence type="ECO:0000256" key="3">
    <source>
        <dbReference type="ARBA" id="ARBA00022737"/>
    </source>
</evidence>
<dbReference type="InterPro" id="IPR017900">
    <property type="entry name" value="4Fe4S_Fe_S_CS"/>
</dbReference>
<protein>
    <recommendedName>
        <fullName evidence="6">Glycolate oxidase iron-sulfur subunit</fullName>
        <ecNumber evidence="6">1.1.99.14</ecNumber>
    </recommendedName>
</protein>
<sequence length="417" mass="45866">MRVEFDHRMQASTAAPDARRIIESCVHCGICTSVCPTYELLDHELDSPRGRIYLIRDMLQGAPVTTRTRDHLDRCLTCRACETACPSGVEYGQLIDIGRQEIERRIPRSLSERSKRRLLRRALQSPRLLQFALRGAWMVRALLPAPLRKRIPLPPRASDTAVWPPGAHVRRVLSLRGCVQGVLAPGYDLALARILDRFGVTLVDVAGSACCGAIDQHLGAPQAAARTMRRNIDAWWPHIEAGAEAIVLSSSACGNMVADYAHLLKDDPLYAAKAQRVGELLRDPAELVAKLWEHASLPLSALPPGRDKLVFHPPCTQQHGLRIKGRVELLLQRAGYQLTPLAEGHLCCGSAGTYSLLQPAVAGRLRQRKLSHLLAGRPVAIASANVGCILYLQQESPVPVRHWLEILAERLLAGAQA</sequence>
<keyword evidence="6" id="KW-0813">Transport</keyword>
<keyword evidence="3" id="KW-0677">Repeat</keyword>
<comment type="caution">
    <text evidence="8">The sequence shown here is derived from an EMBL/GenBank/DDBJ whole genome shotgun (WGS) entry which is preliminary data.</text>
</comment>
<evidence type="ECO:0000256" key="4">
    <source>
        <dbReference type="ARBA" id="ARBA00023004"/>
    </source>
</evidence>
<keyword evidence="6" id="KW-0249">Electron transport</keyword>
<proteinExistence type="predicted"/>
<name>A0AAI9IBP2_9BURK</name>
<comment type="catalytic activity">
    <reaction evidence="6">
        <text>glycolate + A = glyoxylate + AH2</text>
        <dbReference type="Rhea" id="RHEA:21264"/>
        <dbReference type="ChEBI" id="CHEBI:13193"/>
        <dbReference type="ChEBI" id="CHEBI:17499"/>
        <dbReference type="ChEBI" id="CHEBI:29805"/>
        <dbReference type="ChEBI" id="CHEBI:36655"/>
        <dbReference type="EC" id="1.1.99.14"/>
    </reaction>
</comment>
<evidence type="ECO:0000313" key="9">
    <source>
        <dbReference type="Proteomes" id="UP000006772"/>
    </source>
</evidence>
<evidence type="ECO:0000259" key="7">
    <source>
        <dbReference type="PROSITE" id="PS51379"/>
    </source>
</evidence>
<evidence type="ECO:0000256" key="6">
    <source>
        <dbReference type="PIRNR" id="PIRNR000139"/>
    </source>
</evidence>
<dbReference type="EC" id="1.1.99.14" evidence="6"/>